<dbReference type="EMBL" id="KZ613791">
    <property type="protein sequence ID" value="PMD60141.1"/>
    <property type="molecule type" value="Genomic_DNA"/>
</dbReference>
<gene>
    <name evidence="2" type="ORF">K444DRAFT_612774</name>
</gene>
<proteinExistence type="predicted"/>
<protein>
    <submittedName>
        <fullName evidence="2">Uncharacterized protein</fullName>
    </submittedName>
</protein>
<dbReference type="Proteomes" id="UP000235371">
    <property type="component" value="Unassembled WGS sequence"/>
</dbReference>
<evidence type="ECO:0000256" key="1">
    <source>
        <dbReference type="SAM" id="MobiDB-lite"/>
    </source>
</evidence>
<organism evidence="2 3">
    <name type="scientific">Hyaloscypha bicolor E</name>
    <dbReference type="NCBI Taxonomy" id="1095630"/>
    <lineage>
        <taxon>Eukaryota</taxon>
        <taxon>Fungi</taxon>
        <taxon>Dikarya</taxon>
        <taxon>Ascomycota</taxon>
        <taxon>Pezizomycotina</taxon>
        <taxon>Leotiomycetes</taxon>
        <taxon>Helotiales</taxon>
        <taxon>Hyaloscyphaceae</taxon>
        <taxon>Hyaloscypha</taxon>
        <taxon>Hyaloscypha bicolor</taxon>
    </lineage>
</organism>
<dbReference type="OrthoDB" id="10453372at2759"/>
<keyword evidence="3" id="KW-1185">Reference proteome</keyword>
<dbReference type="AlphaFoldDB" id="A0A2J6TAV7"/>
<sequence>MDIVTDLSQKSWSRDNESSPSDLSAQSVTFALKNALPICDCPGKSLARSSFSAGPMSYRESMIWVMFGLVESVIELLVPEVSIHDRKAFVNQIGWFEKHMRVCSCESDTAKVRL</sequence>
<feature type="compositionally biased region" description="Polar residues" evidence="1">
    <location>
        <begin position="1"/>
        <end position="11"/>
    </location>
</feature>
<evidence type="ECO:0000313" key="2">
    <source>
        <dbReference type="EMBL" id="PMD60141.1"/>
    </source>
</evidence>
<dbReference type="RefSeq" id="XP_024737045.1">
    <property type="nucleotide sequence ID" value="XM_024880207.1"/>
</dbReference>
<dbReference type="InParanoid" id="A0A2J6TAV7"/>
<evidence type="ECO:0000313" key="3">
    <source>
        <dbReference type="Proteomes" id="UP000235371"/>
    </source>
</evidence>
<accession>A0A2J6TAV7</accession>
<name>A0A2J6TAV7_9HELO</name>
<feature type="region of interest" description="Disordered" evidence="1">
    <location>
        <begin position="1"/>
        <end position="23"/>
    </location>
</feature>
<dbReference type="GeneID" id="36588284"/>
<reference evidence="2 3" key="1">
    <citation type="submission" date="2016-04" db="EMBL/GenBank/DDBJ databases">
        <title>A degradative enzymes factory behind the ericoid mycorrhizal symbiosis.</title>
        <authorList>
            <consortium name="DOE Joint Genome Institute"/>
            <person name="Martino E."/>
            <person name="Morin E."/>
            <person name="Grelet G."/>
            <person name="Kuo A."/>
            <person name="Kohler A."/>
            <person name="Daghino S."/>
            <person name="Barry K."/>
            <person name="Choi C."/>
            <person name="Cichocki N."/>
            <person name="Clum A."/>
            <person name="Copeland A."/>
            <person name="Hainaut M."/>
            <person name="Haridas S."/>
            <person name="Labutti K."/>
            <person name="Lindquist E."/>
            <person name="Lipzen A."/>
            <person name="Khouja H.-R."/>
            <person name="Murat C."/>
            <person name="Ohm R."/>
            <person name="Olson A."/>
            <person name="Spatafora J."/>
            <person name="Veneault-Fourrey C."/>
            <person name="Henrissat B."/>
            <person name="Grigoriev I."/>
            <person name="Martin F."/>
            <person name="Perotto S."/>
        </authorList>
    </citation>
    <scope>NUCLEOTIDE SEQUENCE [LARGE SCALE GENOMIC DNA]</scope>
    <source>
        <strain evidence="2 3">E</strain>
    </source>
</reference>